<organism evidence="1">
    <name type="scientific">Hexamita inflata</name>
    <dbReference type="NCBI Taxonomy" id="28002"/>
    <lineage>
        <taxon>Eukaryota</taxon>
        <taxon>Metamonada</taxon>
        <taxon>Diplomonadida</taxon>
        <taxon>Hexamitidae</taxon>
        <taxon>Hexamitinae</taxon>
        <taxon>Hexamita</taxon>
    </lineage>
</organism>
<gene>
    <name evidence="2" type="ORF">HINF_LOCUS24749</name>
    <name evidence="1" type="ORF">HINF_LOCUS29898</name>
</gene>
<proteinExistence type="predicted"/>
<dbReference type="AlphaFoldDB" id="A0AA86UJF0"/>
<comment type="caution">
    <text evidence="1">The sequence shown here is derived from an EMBL/GenBank/DDBJ whole genome shotgun (WGS) entry which is preliminary data.</text>
</comment>
<sequence length="121" mass="13691">MLFIQEVASSICCSSRQIVTRRTEIQFLIRFANSTLFTLRLQFSINPSRIFFKFSEFISNANSERLNSSSDQYTQFSFDFNAYVSILNLDGLLHIKIEGLAGIDTRIDLVLIVIGVVGALN</sequence>
<reference evidence="1" key="1">
    <citation type="submission" date="2023-06" db="EMBL/GenBank/DDBJ databases">
        <authorList>
            <person name="Kurt Z."/>
        </authorList>
    </citation>
    <scope>NUCLEOTIDE SEQUENCE</scope>
</reference>
<dbReference type="Proteomes" id="UP001642409">
    <property type="component" value="Unassembled WGS sequence"/>
</dbReference>
<evidence type="ECO:0000313" key="1">
    <source>
        <dbReference type="EMBL" id="CAI9942253.1"/>
    </source>
</evidence>
<dbReference type="EMBL" id="CATOUU010000699">
    <property type="protein sequence ID" value="CAI9942253.1"/>
    <property type="molecule type" value="Genomic_DNA"/>
</dbReference>
<evidence type="ECO:0000313" key="2">
    <source>
        <dbReference type="EMBL" id="CAL6015361.1"/>
    </source>
</evidence>
<keyword evidence="3" id="KW-1185">Reference proteome</keyword>
<dbReference type="EMBL" id="CAXDID020000073">
    <property type="protein sequence ID" value="CAL6015361.1"/>
    <property type="molecule type" value="Genomic_DNA"/>
</dbReference>
<accession>A0AA86UJF0</accession>
<reference evidence="2 3" key="2">
    <citation type="submission" date="2024-07" db="EMBL/GenBank/DDBJ databases">
        <authorList>
            <person name="Akdeniz Z."/>
        </authorList>
    </citation>
    <scope>NUCLEOTIDE SEQUENCE [LARGE SCALE GENOMIC DNA]</scope>
</reference>
<name>A0AA86UJF0_9EUKA</name>
<evidence type="ECO:0000313" key="3">
    <source>
        <dbReference type="Proteomes" id="UP001642409"/>
    </source>
</evidence>
<protein>
    <submittedName>
        <fullName evidence="2">Hypothetical_protein</fullName>
    </submittedName>
</protein>